<dbReference type="HOGENOM" id="CLU_1331809_0_0_1"/>
<proteinExistence type="predicted"/>
<dbReference type="InParanoid" id="Q2GRL1"/>
<dbReference type="RefSeq" id="XP_001227320.1">
    <property type="nucleotide sequence ID" value="XM_001227319.1"/>
</dbReference>
<reference evidence="3" key="1">
    <citation type="journal article" date="2015" name="Genome Announc.">
        <title>Draft genome sequence of the cellulolytic fungus Chaetomium globosum.</title>
        <authorList>
            <person name="Cuomo C.A."/>
            <person name="Untereiner W.A."/>
            <person name="Ma L.-J."/>
            <person name="Grabherr M."/>
            <person name="Birren B.W."/>
        </authorList>
    </citation>
    <scope>NUCLEOTIDE SEQUENCE [LARGE SCALE GENOMIC DNA]</scope>
    <source>
        <strain evidence="3">ATCC 6205 / CBS 148.51 / DSM 1962 / NBRC 6347 / NRRL 1970</strain>
    </source>
</reference>
<feature type="region of interest" description="Disordered" evidence="1">
    <location>
        <begin position="18"/>
        <end position="87"/>
    </location>
</feature>
<organism evidence="2 3">
    <name type="scientific">Chaetomium globosum (strain ATCC 6205 / CBS 148.51 / DSM 1962 / NBRC 6347 / NRRL 1970)</name>
    <name type="common">Soil fungus</name>
    <dbReference type="NCBI Taxonomy" id="306901"/>
    <lineage>
        <taxon>Eukaryota</taxon>
        <taxon>Fungi</taxon>
        <taxon>Dikarya</taxon>
        <taxon>Ascomycota</taxon>
        <taxon>Pezizomycotina</taxon>
        <taxon>Sordariomycetes</taxon>
        <taxon>Sordariomycetidae</taxon>
        <taxon>Sordariales</taxon>
        <taxon>Chaetomiaceae</taxon>
        <taxon>Chaetomium</taxon>
    </lineage>
</organism>
<dbReference type="Proteomes" id="UP000001056">
    <property type="component" value="Unassembled WGS sequence"/>
</dbReference>
<feature type="compositionally biased region" description="Basic and acidic residues" evidence="1">
    <location>
        <begin position="18"/>
        <end position="34"/>
    </location>
</feature>
<keyword evidence="3" id="KW-1185">Reference proteome</keyword>
<dbReference type="AlphaFoldDB" id="Q2GRL1"/>
<dbReference type="EMBL" id="CH408034">
    <property type="protein sequence ID" value="EAQ85379.1"/>
    <property type="molecule type" value="Genomic_DNA"/>
</dbReference>
<dbReference type="VEuPathDB" id="FungiDB:CHGG_09393"/>
<accession>Q2GRL1</accession>
<protein>
    <submittedName>
        <fullName evidence="2">Uncharacterized protein</fullName>
    </submittedName>
</protein>
<evidence type="ECO:0000313" key="2">
    <source>
        <dbReference type="EMBL" id="EAQ85379.1"/>
    </source>
</evidence>
<dbReference type="GeneID" id="4394964"/>
<sequence length="206" mass="22162">MEEGHDWAIFGLAGNLSIRDDSPRDGAERSRRGPVDSLLRQELPGDDPLAHRLLSPRLSSTYLAPHGPASRPTSLVSSGDDGDPIAPTTATIIAGAETHGSRSAKTYSPSPRKGLRYHHSVALSLHHHCFYVPSGLALDTPPWEATERKPPHCTSPRLSDYAIHPATPVHPNRLGFLPVGQATCSVKARHQQEPRHGGPSAALIET</sequence>
<name>Q2GRL1_CHAGB</name>
<evidence type="ECO:0000256" key="1">
    <source>
        <dbReference type="SAM" id="MobiDB-lite"/>
    </source>
</evidence>
<evidence type="ECO:0000313" key="3">
    <source>
        <dbReference type="Proteomes" id="UP000001056"/>
    </source>
</evidence>
<gene>
    <name evidence="2" type="ORF">CHGG_09393</name>
</gene>